<dbReference type="Proteomes" id="UP000594638">
    <property type="component" value="Unassembled WGS sequence"/>
</dbReference>
<name>A0A8S0U0V6_OLEEU</name>
<dbReference type="Gramene" id="OE9A121211T3">
    <property type="protein sequence ID" value="OE9A121211C3"/>
    <property type="gene ID" value="OE9A121211"/>
</dbReference>
<feature type="transmembrane region" description="Helical" evidence="1">
    <location>
        <begin position="77"/>
        <end position="101"/>
    </location>
</feature>
<keyword evidence="1" id="KW-1133">Transmembrane helix</keyword>
<keyword evidence="1" id="KW-0812">Transmembrane</keyword>
<organism evidence="2 3">
    <name type="scientific">Olea europaea subsp. europaea</name>
    <dbReference type="NCBI Taxonomy" id="158383"/>
    <lineage>
        <taxon>Eukaryota</taxon>
        <taxon>Viridiplantae</taxon>
        <taxon>Streptophyta</taxon>
        <taxon>Embryophyta</taxon>
        <taxon>Tracheophyta</taxon>
        <taxon>Spermatophyta</taxon>
        <taxon>Magnoliopsida</taxon>
        <taxon>eudicotyledons</taxon>
        <taxon>Gunneridae</taxon>
        <taxon>Pentapetalae</taxon>
        <taxon>asterids</taxon>
        <taxon>lamiids</taxon>
        <taxon>Lamiales</taxon>
        <taxon>Oleaceae</taxon>
        <taxon>Oleeae</taxon>
        <taxon>Olea</taxon>
    </lineage>
</organism>
<evidence type="ECO:0000313" key="3">
    <source>
        <dbReference type="Proteomes" id="UP000594638"/>
    </source>
</evidence>
<keyword evidence="3" id="KW-1185">Reference proteome</keyword>
<evidence type="ECO:0000256" key="1">
    <source>
        <dbReference type="SAM" id="Phobius"/>
    </source>
</evidence>
<dbReference type="PANTHER" id="PTHR46666">
    <property type="entry name" value="60S RIBOSOMAL L18A-LIKE PROTEIN"/>
    <property type="match status" value="1"/>
</dbReference>
<gene>
    <name evidence="2" type="ORF">OLEA9_A121211</name>
</gene>
<accession>A0A8S0U0V6</accession>
<reference evidence="2 3" key="1">
    <citation type="submission" date="2019-12" db="EMBL/GenBank/DDBJ databases">
        <authorList>
            <person name="Alioto T."/>
            <person name="Alioto T."/>
            <person name="Gomez Garrido J."/>
        </authorList>
    </citation>
    <scope>NUCLEOTIDE SEQUENCE [LARGE SCALE GENOMIC DNA]</scope>
</reference>
<dbReference type="OrthoDB" id="1922941at2759"/>
<proteinExistence type="predicted"/>
<dbReference type="AlphaFoldDB" id="A0A8S0U0V6"/>
<dbReference type="PANTHER" id="PTHR46666:SF10">
    <property type="entry name" value="RIBOSOMAL PROTEIN L18AE FAMILY"/>
    <property type="match status" value="1"/>
</dbReference>
<sequence>MDQRFLKDDNQHQNEDYASIRGVEDNHLGIYDKPLPCFGCGIGWFFLLLGFVCPLLWYYATILYFGKYYHKDPRERMGLSANVIAALIFTVAVVITIAVVVF</sequence>
<comment type="caution">
    <text evidence="2">The sequence shown here is derived from an EMBL/GenBank/DDBJ whole genome shotgun (WGS) entry which is preliminary data.</text>
</comment>
<feature type="transmembrane region" description="Helical" evidence="1">
    <location>
        <begin position="42"/>
        <end position="65"/>
    </location>
</feature>
<keyword evidence="1" id="KW-0472">Membrane</keyword>
<protein>
    <submittedName>
        <fullName evidence="2">60S ribosomal L18a</fullName>
    </submittedName>
</protein>
<dbReference type="Gramene" id="OE9A121211T1">
    <property type="protein sequence ID" value="OE9A121211C1"/>
    <property type="gene ID" value="OE9A121211"/>
</dbReference>
<evidence type="ECO:0000313" key="2">
    <source>
        <dbReference type="EMBL" id="CAA3010847.1"/>
    </source>
</evidence>
<dbReference type="EMBL" id="CACTIH010007353">
    <property type="protein sequence ID" value="CAA3010847.1"/>
    <property type="molecule type" value="Genomic_DNA"/>
</dbReference>